<name>A0A918QAN2_9CAUL</name>
<proteinExistence type="inferred from homology"/>
<evidence type="ECO:0000256" key="2">
    <source>
        <dbReference type="SAM" id="MobiDB-lite"/>
    </source>
</evidence>
<comment type="similarity">
    <text evidence="1">Belongs to the TolB family.</text>
</comment>
<dbReference type="SUPFAM" id="SSF69304">
    <property type="entry name" value="Tricorn protease N-terminal domain"/>
    <property type="match status" value="1"/>
</dbReference>
<gene>
    <name evidence="3" type="ORF">GCM10011273_27000</name>
</gene>
<dbReference type="PANTHER" id="PTHR36842">
    <property type="entry name" value="PROTEIN TOLB HOMOLOG"/>
    <property type="match status" value="1"/>
</dbReference>
<dbReference type="AlphaFoldDB" id="A0A918QAN2"/>
<evidence type="ECO:0000256" key="1">
    <source>
        <dbReference type="ARBA" id="ARBA00009820"/>
    </source>
</evidence>
<reference evidence="3" key="2">
    <citation type="submission" date="2020-09" db="EMBL/GenBank/DDBJ databases">
        <authorList>
            <person name="Sun Q."/>
            <person name="Kim S."/>
        </authorList>
    </citation>
    <scope>NUCLEOTIDE SEQUENCE</scope>
    <source>
        <strain evidence="3">KCTC 32296</strain>
    </source>
</reference>
<dbReference type="EMBL" id="BMZB01000004">
    <property type="protein sequence ID" value="GGZ39183.1"/>
    <property type="molecule type" value="Genomic_DNA"/>
</dbReference>
<protein>
    <recommendedName>
        <fullName evidence="5">TolB protein</fullName>
    </recommendedName>
</protein>
<dbReference type="SUPFAM" id="SSF82171">
    <property type="entry name" value="DPP6 N-terminal domain-like"/>
    <property type="match status" value="2"/>
</dbReference>
<evidence type="ECO:0008006" key="5">
    <source>
        <dbReference type="Google" id="ProtNLM"/>
    </source>
</evidence>
<dbReference type="Gene3D" id="2.120.10.30">
    <property type="entry name" value="TolB, C-terminal domain"/>
    <property type="match status" value="4"/>
</dbReference>
<feature type="region of interest" description="Disordered" evidence="2">
    <location>
        <begin position="644"/>
        <end position="667"/>
    </location>
</feature>
<dbReference type="PANTHER" id="PTHR36842:SF1">
    <property type="entry name" value="PROTEIN TOLB"/>
    <property type="match status" value="1"/>
</dbReference>
<dbReference type="Pfam" id="PF07676">
    <property type="entry name" value="PD40"/>
    <property type="match status" value="4"/>
</dbReference>
<sequence>MFTVRDKFVSLISSVMQLPPEFVDHVADPKVSRRIKSKRKCVRPARNDLETSMTVSLSKLAKIHCSALMALIVMSCLDVIKAAEAIAPPRDGLTFASFGPLNTDIFIADADGSNARPIIANPALDSNASFSADGDWILFTSTRNGSSDIYRARLDGKGVEQLTHNPSFDDQGALSPDGRHLAFVSSREGQADIWVVDLKTKKLRNLTRHPGGDFRPAWSPDGQWIAFSSDRLSTKKKHSFVTLHSTELFVVRTDGTQLRQVTSQDAFAGSPVWSLDGQSLIYYEASLEDVQKITSPRRLRGTTQIVSITLATGERNQLTDGPGEKWSPHALPDKRIAYTSGGPEGGIDFIGNATGARGEMRNPYWSVDGKSMVFQRETSTVWPPWQTLASRTPEICLIRTGIFASASPDAKQILLNDQTAGALHNGILVMNMDGSNRTLLFGDAKLSALAPVWSADGEQIAFGFGGFFQSVTGSAIADIAVMRADGTGLRILTDGSGNYGFPSWSADANQIVYRSAGKDKNGLSILDVKTQVTRELTRGGHENFPSWSPDGNSIAFTSDRDGDYDIYIIKPDGSDLKRLTQSPGNDAHNVWSPDGQWIAFTSSRGGFKDEAALHPYNPQPYGDLYIMRKDGSDIRQMTDDQFEDGTPGWFKIPDTGSKPQTSSSCTL</sequence>
<evidence type="ECO:0000313" key="4">
    <source>
        <dbReference type="Proteomes" id="UP000662572"/>
    </source>
</evidence>
<comment type="caution">
    <text evidence="3">The sequence shown here is derived from an EMBL/GenBank/DDBJ whole genome shotgun (WGS) entry which is preliminary data.</text>
</comment>
<dbReference type="InterPro" id="IPR011042">
    <property type="entry name" value="6-blade_b-propeller_TolB-like"/>
</dbReference>
<reference evidence="3" key="1">
    <citation type="journal article" date="2014" name="Int. J. Syst. Evol. Microbiol.">
        <title>Complete genome sequence of Corynebacterium casei LMG S-19264T (=DSM 44701T), isolated from a smear-ripened cheese.</title>
        <authorList>
            <consortium name="US DOE Joint Genome Institute (JGI-PGF)"/>
            <person name="Walter F."/>
            <person name="Albersmeier A."/>
            <person name="Kalinowski J."/>
            <person name="Ruckert C."/>
        </authorList>
    </citation>
    <scope>NUCLEOTIDE SEQUENCE</scope>
    <source>
        <strain evidence="3">KCTC 32296</strain>
    </source>
</reference>
<keyword evidence="4" id="KW-1185">Reference proteome</keyword>
<organism evidence="3 4">
    <name type="scientific">Asticcacaulis endophyticus</name>
    <dbReference type="NCBI Taxonomy" id="1395890"/>
    <lineage>
        <taxon>Bacteria</taxon>
        <taxon>Pseudomonadati</taxon>
        <taxon>Pseudomonadota</taxon>
        <taxon>Alphaproteobacteria</taxon>
        <taxon>Caulobacterales</taxon>
        <taxon>Caulobacteraceae</taxon>
        <taxon>Asticcacaulis</taxon>
    </lineage>
</organism>
<dbReference type="Proteomes" id="UP000662572">
    <property type="component" value="Unassembled WGS sequence"/>
</dbReference>
<accession>A0A918QAN2</accession>
<dbReference type="InterPro" id="IPR011659">
    <property type="entry name" value="WD40"/>
</dbReference>
<feature type="compositionally biased region" description="Polar residues" evidence="2">
    <location>
        <begin position="657"/>
        <end position="667"/>
    </location>
</feature>
<evidence type="ECO:0000313" key="3">
    <source>
        <dbReference type="EMBL" id="GGZ39183.1"/>
    </source>
</evidence>
<dbReference type="Pfam" id="PF26549">
    <property type="entry name" value="Tricorn_N"/>
    <property type="match status" value="1"/>
</dbReference>